<keyword evidence="14" id="KW-1185">Reference proteome</keyword>
<dbReference type="FunFam" id="1.10.510.10:FF:000571">
    <property type="entry name" value="Maternal embryonic leucine zipper kinase"/>
    <property type="match status" value="1"/>
</dbReference>
<evidence type="ECO:0000256" key="5">
    <source>
        <dbReference type="ARBA" id="ARBA00022777"/>
    </source>
</evidence>
<dbReference type="GO" id="GO:0007165">
    <property type="term" value="P:signal transduction"/>
    <property type="evidence" value="ECO:0007669"/>
    <property type="project" value="TreeGrafter"/>
</dbReference>
<evidence type="ECO:0000256" key="8">
    <source>
        <dbReference type="ARBA" id="ARBA00048679"/>
    </source>
</evidence>
<proteinExistence type="predicted"/>
<dbReference type="EMBL" id="ASGP02000003">
    <property type="protein sequence ID" value="KAH9517650.1"/>
    <property type="molecule type" value="Genomic_DNA"/>
</dbReference>
<evidence type="ECO:0000256" key="4">
    <source>
        <dbReference type="ARBA" id="ARBA00022741"/>
    </source>
</evidence>
<keyword evidence="10" id="KW-0812">Transmembrane</keyword>
<evidence type="ECO:0000259" key="12">
    <source>
        <dbReference type="PROSITE" id="PS50011"/>
    </source>
</evidence>
<keyword evidence="11" id="KW-0732">Signal</keyword>
<dbReference type="SMART" id="SM00220">
    <property type="entry name" value="S_TKc"/>
    <property type="match status" value="1"/>
</dbReference>
<protein>
    <recommendedName>
        <fullName evidence="1">non-specific serine/threonine protein kinase</fullName>
        <ecNumber evidence="1">2.7.11.1</ecNumber>
    </recommendedName>
</protein>
<keyword evidence="6" id="KW-0067">ATP-binding</keyword>
<keyword evidence="4" id="KW-0547">Nucleotide-binding</keyword>
<evidence type="ECO:0000256" key="2">
    <source>
        <dbReference type="ARBA" id="ARBA00022527"/>
    </source>
</evidence>
<feature type="compositionally biased region" description="Polar residues" evidence="9">
    <location>
        <begin position="103"/>
        <end position="113"/>
    </location>
</feature>
<reference evidence="13" key="2">
    <citation type="journal article" date="2022" name="Res Sq">
        <title>Comparative Genomics Reveals Insights into the Divergent Evolution of Astigmatic Mites and Household Pest Adaptations.</title>
        <authorList>
            <person name="Xiong Q."/>
            <person name="Wan A.T.-Y."/>
            <person name="Liu X.-Y."/>
            <person name="Fung C.S.-H."/>
            <person name="Xiao X."/>
            <person name="Malainual N."/>
            <person name="Hou J."/>
            <person name="Wang L."/>
            <person name="Wang M."/>
            <person name="Yang K."/>
            <person name="Cui Y."/>
            <person name="Leung E."/>
            <person name="Nong W."/>
            <person name="Shin S.-K."/>
            <person name="Au S."/>
            <person name="Jeong K.Y."/>
            <person name="Chew F.T."/>
            <person name="Hui J."/>
            <person name="Leung T.F."/>
            <person name="Tungtrongchitr A."/>
            <person name="Zhong N."/>
            <person name="Liu Z."/>
            <person name="Tsui S."/>
        </authorList>
    </citation>
    <scope>NUCLEOTIDE SEQUENCE</scope>
    <source>
        <strain evidence="13">Derf</strain>
        <tissue evidence="13">Whole organism</tissue>
    </source>
</reference>
<feature type="signal peptide" evidence="11">
    <location>
        <begin position="1"/>
        <end position="33"/>
    </location>
</feature>
<keyword evidence="10" id="KW-1133">Transmembrane helix</keyword>
<dbReference type="InterPro" id="IPR011009">
    <property type="entry name" value="Kinase-like_dom_sf"/>
</dbReference>
<evidence type="ECO:0000256" key="10">
    <source>
        <dbReference type="SAM" id="Phobius"/>
    </source>
</evidence>
<dbReference type="GO" id="GO:0005524">
    <property type="term" value="F:ATP binding"/>
    <property type="evidence" value="ECO:0007669"/>
    <property type="project" value="UniProtKB-KW"/>
</dbReference>
<feature type="transmembrane region" description="Helical" evidence="10">
    <location>
        <begin position="602"/>
        <end position="621"/>
    </location>
</feature>
<dbReference type="PROSITE" id="PS00108">
    <property type="entry name" value="PROTEIN_KINASE_ST"/>
    <property type="match status" value="1"/>
</dbReference>
<reference evidence="13" key="1">
    <citation type="submission" date="2013-05" db="EMBL/GenBank/DDBJ databases">
        <authorList>
            <person name="Yim A.K.Y."/>
            <person name="Chan T.F."/>
            <person name="Ji K.M."/>
            <person name="Liu X.Y."/>
            <person name="Zhou J.W."/>
            <person name="Li R.Q."/>
            <person name="Yang K.Y."/>
            <person name="Li J."/>
            <person name="Li M."/>
            <person name="Law P.T.W."/>
            <person name="Wu Y.L."/>
            <person name="Cai Z.L."/>
            <person name="Qin H."/>
            <person name="Bao Y."/>
            <person name="Leung R.K.K."/>
            <person name="Ng P.K.S."/>
            <person name="Zou J."/>
            <person name="Zhong X.J."/>
            <person name="Ran P.X."/>
            <person name="Zhong N.S."/>
            <person name="Liu Z.G."/>
            <person name="Tsui S.K.W."/>
        </authorList>
    </citation>
    <scope>NUCLEOTIDE SEQUENCE</scope>
    <source>
        <strain evidence="13">Derf</strain>
        <tissue evidence="13">Whole organism</tissue>
    </source>
</reference>
<sequence length="703" mass="79024">MSSSTIRLRKWFHWNHFAYLLVLLLINEMIVETWQQIQYEHPDSASQPMEQVEFNYHQGDEHHIVKRKLKMKSILGGGRSKSKQSRPKPQSNPYPKQPAHNPAYSSGSSSNPYPKQPAYNPSYPAGPPPAYPGSSHHSGYPAGPPPPYPGLNSGGAAGGRGYLQQSNYPRYPQQSANQNKPGTFGSGNMFGHSYGNNYGSGGYRKGKGLNIGRSIGTAGFGALAGTALGAYGGYKLGRMVGGLGRMGHYGYYNDQGRYMRCEPPRNIKVDPETNISYIPLDDAYDRRCSYFDRPPPSYIEPSMLTSAANVINIIPSAFLLLTFSLSQQGSKLTENHSIVENNVRLIWNPKKIVLRAMAKRKPKSKSKSKGLFPLEKGPTPSKMEPKQITGIYKIGAGCQFRAEEDVIKFFKYKLEDKLGEGGFGVVYMAVDLTKNTKNACKMCQLGNNMKDSRIMDMKNELFIMEKVKHLYIVKLMKHFMTLSPSGNRLYLFMELADGGDFSKLINKSGPFTENQAKLYFAQIICGINHMHSLGIAHRDIKPGNILLKKDTTSITGDYLLLVTDFGLSRIQHHDAQGEIALNRTICGTPIFMAPEILLRKPYIAFGVDIWALGVTLFIMMTTKLPFDFRDRQQAVKDMVAKKWDFEQDRMKAKPSKELRTLVERMIEPDPSIRITMQQLTKDPWLIESFNRAQNKANQLKRKK</sequence>
<organism evidence="13 14">
    <name type="scientific">Dermatophagoides farinae</name>
    <name type="common">American house dust mite</name>
    <dbReference type="NCBI Taxonomy" id="6954"/>
    <lineage>
        <taxon>Eukaryota</taxon>
        <taxon>Metazoa</taxon>
        <taxon>Ecdysozoa</taxon>
        <taxon>Arthropoda</taxon>
        <taxon>Chelicerata</taxon>
        <taxon>Arachnida</taxon>
        <taxon>Acari</taxon>
        <taxon>Acariformes</taxon>
        <taxon>Sarcoptiformes</taxon>
        <taxon>Astigmata</taxon>
        <taxon>Psoroptidia</taxon>
        <taxon>Analgoidea</taxon>
        <taxon>Pyroglyphidae</taxon>
        <taxon>Dermatophagoidinae</taxon>
        <taxon>Dermatophagoides</taxon>
    </lineage>
</organism>
<evidence type="ECO:0000313" key="14">
    <source>
        <dbReference type="Proteomes" id="UP000790347"/>
    </source>
</evidence>
<dbReference type="SUPFAM" id="SSF56112">
    <property type="entry name" value="Protein kinase-like (PK-like)"/>
    <property type="match status" value="1"/>
</dbReference>
<gene>
    <name evidence="13" type="ORF">DERF_008300</name>
</gene>
<comment type="catalytic activity">
    <reaction evidence="7">
        <text>L-threonyl-[protein] + ATP = O-phospho-L-threonyl-[protein] + ADP + H(+)</text>
        <dbReference type="Rhea" id="RHEA:46608"/>
        <dbReference type="Rhea" id="RHEA-COMP:11060"/>
        <dbReference type="Rhea" id="RHEA-COMP:11605"/>
        <dbReference type="ChEBI" id="CHEBI:15378"/>
        <dbReference type="ChEBI" id="CHEBI:30013"/>
        <dbReference type="ChEBI" id="CHEBI:30616"/>
        <dbReference type="ChEBI" id="CHEBI:61977"/>
        <dbReference type="ChEBI" id="CHEBI:456216"/>
        <dbReference type="EC" id="2.7.11.1"/>
    </reaction>
</comment>
<evidence type="ECO:0000256" key="11">
    <source>
        <dbReference type="SAM" id="SignalP"/>
    </source>
</evidence>
<name>A0A922I245_DERFA</name>
<dbReference type="PROSITE" id="PS50011">
    <property type="entry name" value="PROTEIN_KINASE_DOM"/>
    <property type="match status" value="1"/>
</dbReference>
<keyword evidence="3" id="KW-0808">Transferase</keyword>
<evidence type="ECO:0000313" key="13">
    <source>
        <dbReference type="EMBL" id="KAH9517650.1"/>
    </source>
</evidence>
<dbReference type="Pfam" id="PF00069">
    <property type="entry name" value="Pkinase"/>
    <property type="match status" value="1"/>
</dbReference>
<keyword evidence="2" id="KW-0723">Serine/threonine-protein kinase</keyword>
<dbReference type="PANTHER" id="PTHR43895:SF32">
    <property type="entry name" value="SERINE_THREONINE-PROTEIN KINASE CHK1"/>
    <property type="match status" value="1"/>
</dbReference>
<dbReference type="Proteomes" id="UP000790347">
    <property type="component" value="Unassembled WGS sequence"/>
</dbReference>
<evidence type="ECO:0000256" key="9">
    <source>
        <dbReference type="SAM" id="MobiDB-lite"/>
    </source>
</evidence>
<feature type="region of interest" description="Disordered" evidence="9">
    <location>
        <begin position="75"/>
        <end position="188"/>
    </location>
</feature>
<keyword evidence="10" id="KW-0472">Membrane</keyword>
<dbReference type="InterPro" id="IPR000719">
    <property type="entry name" value="Prot_kinase_dom"/>
</dbReference>
<comment type="catalytic activity">
    <reaction evidence="8">
        <text>L-seryl-[protein] + ATP = O-phospho-L-seryl-[protein] + ADP + H(+)</text>
        <dbReference type="Rhea" id="RHEA:17989"/>
        <dbReference type="Rhea" id="RHEA-COMP:9863"/>
        <dbReference type="Rhea" id="RHEA-COMP:11604"/>
        <dbReference type="ChEBI" id="CHEBI:15378"/>
        <dbReference type="ChEBI" id="CHEBI:29999"/>
        <dbReference type="ChEBI" id="CHEBI:30616"/>
        <dbReference type="ChEBI" id="CHEBI:83421"/>
        <dbReference type="ChEBI" id="CHEBI:456216"/>
        <dbReference type="EC" id="2.7.11.1"/>
    </reaction>
</comment>
<dbReference type="Gene3D" id="1.10.510.10">
    <property type="entry name" value="Transferase(Phosphotransferase) domain 1"/>
    <property type="match status" value="1"/>
</dbReference>
<evidence type="ECO:0000256" key="3">
    <source>
        <dbReference type="ARBA" id="ARBA00022679"/>
    </source>
</evidence>
<feature type="compositionally biased region" description="Low complexity" evidence="9">
    <location>
        <begin position="132"/>
        <end position="141"/>
    </location>
</feature>
<feature type="chain" id="PRO_5036973291" description="non-specific serine/threonine protein kinase" evidence="11">
    <location>
        <begin position="34"/>
        <end position="703"/>
    </location>
</feature>
<comment type="caution">
    <text evidence="13">The sequence shown here is derived from an EMBL/GenBank/DDBJ whole genome shotgun (WGS) entry which is preliminary data.</text>
</comment>
<dbReference type="EC" id="2.7.11.1" evidence="1"/>
<evidence type="ECO:0000256" key="7">
    <source>
        <dbReference type="ARBA" id="ARBA00047899"/>
    </source>
</evidence>
<dbReference type="GO" id="GO:0004674">
    <property type="term" value="F:protein serine/threonine kinase activity"/>
    <property type="evidence" value="ECO:0007669"/>
    <property type="project" value="UniProtKB-KW"/>
</dbReference>
<dbReference type="InterPro" id="IPR008271">
    <property type="entry name" value="Ser/Thr_kinase_AS"/>
</dbReference>
<feature type="domain" description="Protein kinase" evidence="12">
    <location>
        <begin position="412"/>
        <end position="685"/>
    </location>
</feature>
<evidence type="ECO:0000256" key="6">
    <source>
        <dbReference type="ARBA" id="ARBA00022840"/>
    </source>
</evidence>
<feature type="compositionally biased region" description="Polar residues" evidence="9">
    <location>
        <begin position="163"/>
        <end position="181"/>
    </location>
</feature>
<keyword evidence="5" id="KW-0418">Kinase</keyword>
<feature type="compositionally biased region" description="Basic residues" evidence="9">
    <location>
        <begin position="358"/>
        <end position="368"/>
    </location>
</feature>
<dbReference type="AlphaFoldDB" id="A0A922I245"/>
<dbReference type="PANTHER" id="PTHR43895">
    <property type="entry name" value="CALCIUM/CALMODULIN-DEPENDENT PROTEIN KINASE KINASE-RELATED"/>
    <property type="match status" value="1"/>
</dbReference>
<feature type="region of interest" description="Disordered" evidence="9">
    <location>
        <begin position="358"/>
        <end position="383"/>
    </location>
</feature>
<evidence type="ECO:0000256" key="1">
    <source>
        <dbReference type="ARBA" id="ARBA00012513"/>
    </source>
</evidence>
<feature type="compositionally biased region" description="Gly residues" evidence="9">
    <location>
        <begin position="152"/>
        <end position="161"/>
    </location>
</feature>
<accession>A0A922I245</accession>